<feature type="domain" description="PAC" evidence="10">
    <location>
        <begin position="459"/>
        <end position="510"/>
    </location>
</feature>
<dbReference type="Pfam" id="PF08447">
    <property type="entry name" value="PAS_3"/>
    <property type="match status" value="2"/>
</dbReference>
<feature type="modified residue" description="4-aspartylphosphate" evidence="6">
    <location>
        <position position="57"/>
    </location>
</feature>
<dbReference type="InterPro" id="IPR003661">
    <property type="entry name" value="HisK_dim/P_dom"/>
</dbReference>
<dbReference type="EMBL" id="FZNQ01000001">
    <property type="protein sequence ID" value="SNR26211.1"/>
    <property type="molecule type" value="Genomic_DNA"/>
</dbReference>
<dbReference type="InterPro" id="IPR003018">
    <property type="entry name" value="GAF"/>
</dbReference>
<feature type="domain" description="Histidine kinase" evidence="7">
    <location>
        <begin position="690"/>
        <end position="878"/>
    </location>
</feature>
<dbReference type="Pfam" id="PF13185">
    <property type="entry name" value="GAF_2"/>
    <property type="match status" value="1"/>
</dbReference>
<dbReference type="SMART" id="SM00086">
    <property type="entry name" value="PAC"/>
    <property type="match status" value="2"/>
</dbReference>
<dbReference type="InterPro" id="IPR029016">
    <property type="entry name" value="GAF-like_dom_sf"/>
</dbReference>
<dbReference type="Gene3D" id="2.10.70.100">
    <property type="match status" value="1"/>
</dbReference>
<dbReference type="InterPro" id="IPR001610">
    <property type="entry name" value="PAC"/>
</dbReference>
<dbReference type="Pfam" id="PF13426">
    <property type="entry name" value="PAS_9"/>
    <property type="match status" value="1"/>
</dbReference>
<dbReference type="Gene3D" id="1.10.287.130">
    <property type="match status" value="1"/>
</dbReference>
<evidence type="ECO:0000259" key="10">
    <source>
        <dbReference type="PROSITE" id="PS50113"/>
    </source>
</evidence>
<evidence type="ECO:0000256" key="1">
    <source>
        <dbReference type="ARBA" id="ARBA00000085"/>
    </source>
</evidence>
<proteinExistence type="predicted"/>
<dbReference type="CDD" id="cd00156">
    <property type="entry name" value="REC"/>
    <property type="match status" value="1"/>
</dbReference>
<dbReference type="PROSITE" id="PS50112">
    <property type="entry name" value="PAS"/>
    <property type="match status" value="1"/>
</dbReference>
<dbReference type="Gene3D" id="3.30.450.20">
    <property type="entry name" value="PAS domain"/>
    <property type="match status" value="3"/>
</dbReference>
<keyword evidence="12" id="KW-1185">Reference proteome</keyword>
<dbReference type="InterPro" id="IPR013655">
    <property type="entry name" value="PAS_fold_3"/>
</dbReference>
<evidence type="ECO:0000313" key="12">
    <source>
        <dbReference type="Proteomes" id="UP000198397"/>
    </source>
</evidence>
<keyword evidence="5" id="KW-0418">Kinase</keyword>
<evidence type="ECO:0000256" key="6">
    <source>
        <dbReference type="PROSITE-ProRule" id="PRU00169"/>
    </source>
</evidence>
<dbReference type="InterPro" id="IPR036890">
    <property type="entry name" value="HATPase_C_sf"/>
</dbReference>
<dbReference type="PROSITE" id="PS50109">
    <property type="entry name" value="HIS_KIN"/>
    <property type="match status" value="1"/>
</dbReference>
<dbReference type="InterPro" id="IPR003594">
    <property type="entry name" value="HATPase_dom"/>
</dbReference>
<sequence>MTAKISVLHADDEPDFAEMVATFLEREDDRLEIDTVSSADEGLDRLSRDEYQCIISDYDMPGTDGIEFLRRVRDRWPDVPFILFTGKGSEEVASEAISAGVTDYLQKRPGTERYQLLANRLTNAVDQHRAERRLHEERRRFRALFDRFSQATVEIEFDDDEPIITRVNPAFEDTFGYDAETLIGNSADRYLIPDGRRSEAEAVNRQLRSGGYTTPKPVTRRTADGPRKFLLQTAVYDDGTSGFVIYTDITEAEERERALERSRGLLRHTQELAGVGGWEADVETGEQRWTRGTYAIHGLDPDGEFDPAIDAGIEFYHPDDQGTIAEAVERCRTHGDPFEHELRLNTAENDEKWVKATGEPVYEDGEIVTIRGAIQDITAQKERERHLQQYEQLVRYSPELLVLLDEGMTVEYQSPPSPLLEWEPLDVDGVDPLGYIHPEDHDAVRRQTTQLAEHPDEVVTTEFRVRDADDEWRWVESRAQNFIDDEPLDGVLAAMREISTRKRQEQQLAQYSTFLEQLHETTQTLLETTDVDEAARSIITGIETIFEFDIVGVWLRADDRCALEPVATSERGQDLIAEPPTYTPEGRSLSWAAYEEGTLRYIADMSEHDQRMNPDTLIGSELIVPIGRYGVLNIGATEPEGFTEQDIKLLELWSDTLRVILERITQIELLRKREAELTRERDRLDEFTGILSHDLRNPLTVAQGRLRLAAEETGNDHLLPATRALDRIETLLDESLALARQGKVVGETESVAVEAIAKECWETVPTEAATLAIEDPPTIRADTDRLPQVFENLFTNAVEHSGRSVTITVRGIDGGFCVADDGVGIPAEDRSRLFERGVTTSGDGRGFGLAIVKQICEAHGWQIDVAESDAGGAQFRITNVDLIE</sequence>
<dbReference type="PRINTS" id="PR00344">
    <property type="entry name" value="BCTRLSENSOR"/>
</dbReference>
<dbReference type="InterPro" id="IPR011006">
    <property type="entry name" value="CheY-like_superfamily"/>
</dbReference>
<dbReference type="Proteomes" id="UP000198397">
    <property type="component" value="Unassembled WGS sequence"/>
</dbReference>
<accession>A0A238UWF2</accession>
<dbReference type="SUPFAM" id="SSF47384">
    <property type="entry name" value="Homodimeric domain of signal transducing histidine kinase"/>
    <property type="match status" value="1"/>
</dbReference>
<feature type="domain" description="Response regulatory" evidence="8">
    <location>
        <begin position="6"/>
        <end position="122"/>
    </location>
</feature>
<name>A0A238UWF2_HALVU</name>
<gene>
    <name evidence="11" type="ORF">SAMN06264855_101458</name>
</gene>
<dbReference type="Pfam" id="PF00072">
    <property type="entry name" value="Response_reg"/>
    <property type="match status" value="1"/>
</dbReference>
<dbReference type="Gene3D" id="3.30.565.10">
    <property type="entry name" value="Histidine kinase-like ATPase, C-terminal domain"/>
    <property type="match status" value="1"/>
</dbReference>
<protein>
    <recommendedName>
        <fullName evidence="2">histidine kinase</fullName>
        <ecNumber evidence="2">2.7.13.3</ecNumber>
    </recommendedName>
</protein>
<dbReference type="InterPro" id="IPR000700">
    <property type="entry name" value="PAS-assoc_C"/>
</dbReference>
<dbReference type="InterPro" id="IPR000014">
    <property type="entry name" value="PAS"/>
</dbReference>
<dbReference type="Pfam" id="PF00512">
    <property type="entry name" value="HisKA"/>
    <property type="match status" value="1"/>
</dbReference>
<organism evidence="11 12">
    <name type="scientific">Halorubrum vacuolatum</name>
    <name type="common">Natronobacterium vacuolatum</name>
    <dbReference type="NCBI Taxonomy" id="63740"/>
    <lineage>
        <taxon>Archaea</taxon>
        <taxon>Methanobacteriati</taxon>
        <taxon>Methanobacteriota</taxon>
        <taxon>Stenosarchaea group</taxon>
        <taxon>Halobacteria</taxon>
        <taxon>Halobacteriales</taxon>
        <taxon>Haloferacaceae</taxon>
        <taxon>Halorubrum</taxon>
    </lineage>
</organism>
<evidence type="ECO:0000259" key="9">
    <source>
        <dbReference type="PROSITE" id="PS50112"/>
    </source>
</evidence>
<feature type="domain" description="PAS" evidence="9">
    <location>
        <begin position="137"/>
        <end position="210"/>
    </location>
</feature>
<evidence type="ECO:0000256" key="5">
    <source>
        <dbReference type="ARBA" id="ARBA00022777"/>
    </source>
</evidence>
<dbReference type="PROSITE" id="PS50110">
    <property type="entry name" value="RESPONSE_REGULATORY"/>
    <property type="match status" value="1"/>
</dbReference>
<dbReference type="GO" id="GO:0000155">
    <property type="term" value="F:phosphorelay sensor kinase activity"/>
    <property type="evidence" value="ECO:0007669"/>
    <property type="project" value="InterPro"/>
</dbReference>
<dbReference type="SMART" id="SM00091">
    <property type="entry name" value="PAS"/>
    <property type="match status" value="2"/>
</dbReference>
<dbReference type="InterPro" id="IPR001789">
    <property type="entry name" value="Sig_transdc_resp-reg_receiver"/>
</dbReference>
<dbReference type="InterPro" id="IPR004358">
    <property type="entry name" value="Sig_transdc_His_kin-like_C"/>
</dbReference>
<dbReference type="SUPFAM" id="SSF52172">
    <property type="entry name" value="CheY-like"/>
    <property type="match status" value="1"/>
</dbReference>
<dbReference type="InterPro" id="IPR052162">
    <property type="entry name" value="Sensor_kinase/Photoreceptor"/>
</dbReference>
<evidence type="ECO:0000259" key="7">
    <source>
        <dbReference type="PROSITE" id="PS50109"/>
    </source>
</evidence>
<dbReference type="CDD" id="cd00082">
    <property type="entry name" value="HisKA"/>
    <property type="match status" value="1"/>
</dbReference>
<keyword evidence="4" id="KW-0808">Transferase</keyword>
<dbReference type="Gene3D" id="3.30.450.40">
    <property type="match status" value="1"/>
</dbReference>
<dbReference type="CDD" id="cd00130">
    <property type="entry name" value="PAS"/>
    <property type="match status" value="3"/>
</dbReference>
<evidence type="ECO:0000256" key="2">
    <source>
        <dbReference type="ARBA" id="ARBA00012438"/>
    </source>
</evidence>
<dbReference type="EC" id="2.7.13.3" evidence="2"/>
<dbReference type="PANTHER" id="PTHR43304:SF1">
    <property type="entry name" value="PAC DOMAIN-CONTAINING PROTEIN"/>
    <property type="match status" value="1"/>
</dbReference>
<dbReference type="RefSeq" id="WP_089383409.1">
    <property type="nucleotide sequence ID" value="NZ_FZNQ01000001.1"/>
</dbReference>
<evidence type="ECO:0000259" key="8">
    <source>
        <dbReference type="PROSITE" id="PS50110"/>
    </source>
</evidence>
<dbReference type="InterPro" id="IPR005467">
    <property type="entry name" value="His_kinase_dom"/>
</dbReference>
<dbReference type="SMART" id="SM00388">
    <property type="entry name" value="HisKA"/>
    <property type="match status" value="1"/>
</dbReference>
<dbReference type="SMART" id="SM00387">
    <property type="entry name" value="HATPase_c"/>
    <property type="match status" value="1"/>
</dbReference>
<reference evidence="11 12" key="1">
    <citation type="submission" date="2017-06" db="EMBL/GenBank/DDBJ databases">
        <authorList>
            <person name="Kim H.J."/>
            <person name="Triplett B.A."/>
        </authorList>
    </citation>
    <scope>NUCLEOTIDE SEQUENCE [LARGE SCALE GENOMIC DNA]</scope>
    <source>
        <strain evidence="11 12">DSM 8800</strain>
    </source>
</reference>
<dbReference type="OrthoDB" id="8127at2157"/>
<dbReference type="SMART" id="SM00065">
    <property type="entry name" value="GAF"/>
    <property type="match status" value="1"/>
</dbReference>
<evidence type="ECO:0000256" key="3">
    <source>
        <dbReference type="ARBA" id="ARBA00022553"/>
    </source>
</evidence>
<dbReference type="AlphaFoldDB" id="A0A238UWF2"/>
<dbReference type="InterPro" id="IPR036097">
    <property type="entry name" value="HisK_dim/P_sf"/>
</dbReference>
<dbReference type="InterPro" id="IPR035965">
    <property type="entry name" value="PAS-like_dom_sf"/>
</dbReference>
<dbReference type="SMART" id="SM00448">
    <property type="entry name" value="REC"/>
    <property type="match status" value="1"/>
</dbReference>
<feature type="domain" description="PAC" evidence="10">
    <location>
        <begin position="338"/>
        <end position="389"/>
    </location>
</feature>
<dbReference type="PROSITE" id="PS50113">
    <property type="entry name" value="PAC"/>
    <property type="match status" value="2"/>
</dbReference>
<evidence type="ECO:0000256" key="4">
    <source>
        <dbReference type="ARBA" id="ARBA00022679"/>
    </source>
</evidence>
<dbReference type="CDD" id="cd00075">
    <property type="entry name" value="HATPase"/>
    <property type="match status" value="1"/>
</dbReference>
<dbReference type="Pfam" id="PF02518">
    <property type="entry name" value="HATPase_c"/>
    <property type="match status" value="1"/>
</dbReference>
<dbReference type="NCBIfam" id="TIGR00229">
    <property type="entry name" value="sensory_box"/>
    <property type="match status" value="3"/>
</dbReference>
<evidence type="ECO:0000313" key="11">
    <source>
        <dbReference type="EMBL" id="SNR26211.1"/>
    </source>
</evidence>
<dbReference type="SUPFAM" id="SSF55874">
    <property type="entry name" value="ATPase domain of HSP90 chaperone/DNA topoisomerase II/histidine kinase"/>
    <property type="match status" value="1"/>
</dbReference>
<keyword evidence="3 6" id="KW-0597">Phosphoprotein</keyword>
<dbReference type="PANTHER" id="PTHR43304">
    <property type="entry name" value="PHYTOCHROME-LIKE PROTEIN CPH1"/>
    <property type="match status" value="1"/>
</dbReference>
<dbReference type="SUPFAM" id="SSF55781">
    <property type="entry name" value="GAF domain-like"/>
    <property type="match status" value="1"/>
</dbReference>
<dbReference type="SUPFAM" id="SSF55785">
    <property type="entry name" value="PYP-like sensor domain (PAS domain)"/>
    <property type="match status" value="3"/>
</dbReference>
<dbReference type="Gene3D" id="3.40.50.2300">
    <property type="match status" value="1"/>
</dbReference>
<comment type="catalytic activity">
    <reaction evidence="1">
        <text>ATP + protein L-histidine = ADP + protein N-phospho-L-histidine.</text>
        <dbReference type="EC" id="2.7.13.3"/>
    </reaction>
</comment>